<organism evidence="4 5">
    <name type="scientific">Prorocentrum cordatum</name>
    <dbReference type="NCBI Taxonomy" id="2364126"/>
    <lineage>
        <taxon>Eukaryota</taxon>
        <taxon>Sar</taxon>
        <taxon>Alveolata</taxon>
        <taxon>Dinophyceae</taxon>
        <taxon>Prorocentrales</taxon>
        <taxon>Prorocentraceae</taxon>
        <taxon>Prorocentrum</taxon>
    </lineage>
</organism>
<feature type="transmembrane region" description="Helical" evidence="2">
    <location>
        <begin position="339"/>
        <end position="365"/>
    </location>
</feature>
<feature type="region of interest" description="Disordered" evidence="1">
    <location>
        <begin position="79"/>
        <end position="112"/>
    </location>
</feature>
<name>A0ABN9YEF9_9DINO</name>
<evidence type="ECO:0000313" key="4">
    <source>
        <dbReference type="EMBL" id="CAK0909884.1"/>
    </source>
</evidence>
<dbReference type="Proteomes" id="UP001189429">
    <property type="component" value="Unassembled WGS sequence"/>
</dbReference>
<feature type="chain" id="PRO_5046885176" evidence="3">
    <location>
        <begin position="26"/>
        <end position="379"/>
    </location>
</feature>
<keyword evidence="2" id="KW-0812">Transmembrane</keyword>
<keyword evidence="2" id="KW-0472">Membrane</keyword>
<comment type="caution">
    <text evidence="4">The sequence shown here is derived from an EMBL/GenBank/DDBJ whole genome shotgun (WGS) entry which is preliminary data.</text>
</comment>
<keyword evidence="5" id="KW-1185">Reference proteome</keyword>
<evidence type="ECO:0000256" key="3">
    <source>
        <dbReference type="SAM" id="SignalP"/>
    </source>
</evidence>
<evidence type="ECO:0000256" key="2">
    <source>
        <dbReference type="SAM" id="Phobius"/>
    </source>
</evidence>
<evidence type="ECO:0000313" key="5">
    <source>
        <dbReference type="Proteomes" id="UP001189429"/>
    </source>
</evidence>
<dbReference type="EMBL" id="CAUYUJ010022281">
    <property type="protein sequence ID" value="CAK0909884.1"/>
    <property type="molecule type" value="Genomic_DNA"/>
</dbReference>
<proteinExistence type="predicted"/>
<keyword evidence="3" id="KW-0732">Signal</keyword>
<protein>
    <submittedName>
        <fullName evidence="4">Uncharacterized protein</fullName>
    </submittedName>
</protein>
<sequence>MRWGAQARRGPAWAIPAATVASVLAGSPDAAARAPACSPRPEDWHERWTAAQIGRCCGEATLEGQRWICPGPGRLAPAGATSSASSAWPPAPARSAIAGRSTQHDCSGERGARGWPNEKRAWCCLTQNVGCRLEGEGEAGEHHCEAGFGNWNESWPQSKKDWCCAVEGKPTCLFDCKAGFSNWKDGWSQAKKDWCCVWEGKPTCLFDCEEGFSKWEEDWPQAKKAWCCTNMKYPTCQADVNESDVNPEPSTGNESAVNPEPASVFSGPFDCKKELDDWDIAWSFSKVKWCCEKAQLGCTGLVPNITPQERSDHVMEPVGLQWRTWEASEDFWQSGPIRALLFIPLAVAAATLAATAVCMWGGACLQSQPAYSLPLTDHE</sequence>
<feature type="compositionally biased region" description="Low complexity" evidence="1">
    <location>
        <begin position="79"/>
        <end position="98"/>
    </location>
</feature>
<feature type="signal peptide" evidence="3">
    <location>
        <begin position="1"/>
        <end position="25"/>
    </location>
</feature>
<accession>A0ABN9YEF9</accession>
<evidence type="ECO:0000256" key="1">
    <source>
        <dbReference type="SAM" id="MobiDB-lite"/>
    </source>
</evidence>
<gene>
    <name evidence="4" type="ORF">PCOR1329_LOCUS84183</name>
</gene>
<keyword evidence="2" id="KW-1133">Transmembrane helix</keyword>
<feature type="compositionally biased region" description="Basic and acidic residues" evidence="1">
    <location>
        <begin position="102"/>
        <end position="112"/>
    </location>
</feature>
<reference evidence="4" key="1">
    <citation type="submission" date="2023-10" db="EMBL/GenBank/DDBJ databases">
        <authorList>
            <person name="Chen Y."/>
            <person name="Shah S."/>
            <person name="Dougan E. K."/>
            <person name="Thang M."/>
            <person name="Chan C."/>
        </authorList>
    </citation>
    <scope>NUCLEOTIDE SEQUENCE [LARGE SCALE GENOMIC DNA]</scope>
</reference>